<dbReference type="SUPFAM" id="SSF58104">
    <property type="entry name" value="Methyl-accepting chemotaxis protein (MCP) signaling domain"/>
    <property type="match status" value="1"/>
</dbReference>
<dbReference type="CDD" id="cd12912">
    <property type="entry name" value="PDC2_MCP_like"/>
    <property type="match status" value="1"/>
</dbReference>
<dbReference type="PANTHER" id="PTHR32089">
    <property type="entry name" value="METHYL-ACCEPTING CHEMOTAXIS PROTEIN MCPB"/>
    <property type="match status" value="1"/>
</dbReference>
<organism evidence="13 14">
    <name type="scientific">Reinekea blandensis MED297</name>
    <dbReference type="NCBI Taxonomy" id="314283"/>
    <lineage>
        <taxon>Bacteria</taxon>
        <taxon>Pseudomonadati</taxon>
        <taxon>Pseudomonadota</taxon>
        <taxon>Gammaproteobacteria</taxon>
        <taxon>Oceanospirillales</taxon>
        <taxon>Saccharospirillaceae</taxon>
        <taxon>Reinekea</taxon>
    </lineage>
</organism>
<dbReference type="Gene3D" id="3.30.450.20">
    <property type="entry name" value="PAS domain"/>
    <property type="match status" value="1"/>
</dbReference>
<dbReference type="InterPro" id="IPR004089">
    <property type="entry name" value="MCPsignal_dom"/>
</dbReference>
<keyword evidence="2" id="KW-1003">Cell membrane</keyword>
<dbReference type="CDD" id="cd06225">
    <property type="entry name" value="HAMP"/>
    <property type="match status" value="1"/>
</dbReference>
<dbReference type="Pfam" id="PF00672">
    <property type="entry name" value="HAMP"/>
    <property type="match status" value="1"/>
</dbReference>
<name>A4BA54_9GAMM</name>
<evidence type="ECO:0000256" key="4">
    <source>
        <dbReference type="ARBA" id="ARBA00022692"/>
    </source>
</evidence>
<evidence type="ECO:0000256" key="10">
    <source>
        <dbReference type="SAM" id="Phobius"/>
    </source>
</evidence>
<sequence length="654" mass="71654">MSIRKKLLLAFVVTTLVPVLIVAVLTINRVVDEAYRDFEASSSLNMSIIDQTFTNFFDVISYNVSLMADLPAVKQTNGQSLTTYFDEGMKPSEVARQNGGREKAIFDIFSAIGENNPMLGYVYMGDVDGGYLEWPGTADYGDWDPRTRPWFAMGRDANFEIVRRDGYYWEPDDAVYVSVLKAYTDAAGDFNGVVAIDVSLKALTDMVQDIQFGDTGRIMMIEGSGNILVDGGNPENNFQPLGELESAHFNTIAQTDRGIVEFSIDGVDYQANIYQSPTLGWKFVGMMQKQEILSGAQRIGWITLIVCIVLVGLFTAGGAYLARRVVRPINEVKDSLQEMAEGEGDLTKRIHVSTQDETGELATWFNQFMESTQTMIARIKAQSEQMDRVSGHTASSASDMAAATTEQQGGIDQIATAITEMTSAANEVANNSVETANISDNGLSTTHDGKVIVNDSRESVQRLVTNIQSSNSVIQALEKETENITNILTTIQSIAEQTNLLALNAAIEAARAGEQGRGFAVVADEVRNLAQRTHDSTEEVSTILEKLIQQSRSASQAMERSATESEQTLELSQKAMQAFEAIESVVLNIRDMTTQTASATEEQHLVTKDINQNIVDINDAAARVSSLSDEVKGLCQQQTDLSHELATMVGRFKT</sequence>
<evidence type="ECO:0000259" key="11">
    <source>
        <dbReference type="PROSITE" id="PS50111"/>
    </source>
</evidence>
<dbReference type="GO" id="GO:0005886">
    <property type="term" value="C:plasma membrane"/>
    <property type="evidence" value="ECO:0007669"/>
    <property type="project" value="UniProtKB-SubCell"/>
</dbReference>
<dbReference type="OrthoDB" id="9760371at2"/>
<dbReference type="CDD" id="cd11386">
    <property type="entry name" value="MCP_signal"/>
    <property type="match status" value="1"/>
</dbReference>
<dbReference type="GO" id="GO:0006935">
    <property type="term" value="P:chemotaxis"/>
    <property type="evidence" value="ECO:0007669"/>
    <property type="project" value="UniProtKB-KW"/>
</dbReference>
<dbReference type="HOGENOM" id="CLU_000445_107_19_6"/>
<keyword evidence="14" id="KW-1185">Reference proteome</keyword>
<feature type="domain" description="Methyl-accepting transducer" evidence="11">
    <location>
        <begin position="382"/>
        <end position="618"/>
    </location>
</feature>
<evidence type="ECO:0000256" key="6">
    <source>
        <dbReference type="ARBA" id="ARBA00023136"/>
    </source>
</evidence>
<dbReference type="CDD" id="cd18773">
    <property type="entry name" value="PDC1_HK_sensor"/>
    <property type="match status" value="1"/>
</dbReference>
<dbReference type="SMART" id="SM00304">
    <property type="entry name" value="HAMP"/>
    <property type="match status" value="1"/>
</dbReference>
<dbReference type="EMBL" id="AAOE01000002">
    <property type="protein sequence ID" value="EAR10810.1"/>
    <property type="molecule type" value="Genomic_DNA"/>
</dbReference>
<proteinExistence type="inferred from homology"/>
<accession>A4BA54</accession>
<evidence type="ECO:0000313" key="14">
    <source>
        <dbReference type="Proteomes" id="UP000005953"/>
    </source>
</evidence>
<reference evidence="13 14" key="1">
    <citation type="submission" date="2006-02" db="EMBL/GenBank/DDBJ databases">
        <authorList>
            <person name="Pinhassi J."/>
            <person name="Pedros-Alio C."/>
            <person name="Ferriera S."/>
            <person name="Johnson J."/>
            <person name="Kravitz S."/>
            <person name="Halpern A."/>
            <person name="Remington K."/>
            <person name="Beeson K."/>
            <person name="Tran B."/>
            <person name="Rogers Y.-H."/>
            <person name="Friedman R."/>
            <person name="Venter J.C."/>
        </authorList>
    </citation>
    <scope>NUCLEOTIDE SEQUENCE [LARGE SCALE GENOMIC DNA]</scope>
    <source>
        <strain evidence="13 14">MED297</strain>
    </source>
</reference>
<dbReference type="GO" id="GO:0007165">
    <property type="term" value="P:signal transduction"/>
    <property type="evidence" value="ECO:0007669"/>
    <property type="project" value="UniProtKB-KW"/>
</dbReference>
<evidence type="ECO:0000313" key="13">
    <source>
        <dbReference type="EMBL" id="EAR10810.1"/>
    </source>
</evidence>
<dbReference type="Gene3D" id="1.10.287.950">
    <property type="entry name" value="Methyl-accepting chemotaxis protein"/>
    <property type="match status" value="1"/>
</dbReference>
<dbReference type="STRING" id="314283.MED297_09881"/>
<dbReference type="InterPro" id="IPR003660">
    <property type="entry name" value="HAMP_dom"/>
</dbReference>
<dbReference type="RefSeq" id="WP_008041308.1">
    <property type="nucleotide sequence ID" value="NZ_CH724149.1"/>
</dbReference>
<evidence type="ECO:0000256" key="2">
    <source>
        <dbReference type="ARBA" id="ARBA00022475"/>
    </source>
</evidence>
<comment type="caution">
    <text evidence="13">The sequence shown here is derived from an EMBL/GenBank/DDBJ whole genome shotgun (WGS) entry which is preliminary data.</text>
</comment>
<dbReference type="SMART" id="SM00283">
    <property type="entry name" value="MA"/>
    <property type="match status" value="1"/>
</dbReference>
<feature type="transmembrane region" description="Helical" evidence="10">
    <location>
        <begin position="299"/>
        <end position="322"/>
    </location>
</feature>
<dbReference type="Pfam" id="PF00015">
    <property type="entry name" value="MCPsignal"/>
    <property type="match status" value="1"/>
</dbReference>
<dbReference type="PANTHER" id="PTHR32089:SF112">
    <property type="entry name" value="LYSOZYME-LIKE PROTEIN-RELATED"/>
    <property type="match status" value="1"/>
</dbReference>
<evidence type="ECO:0000256" key="8">
    <source>
        <dbReference type="ARBA" id="ARBA00029447"/>
    </source>
</evidence>
<dbReference type="AlphaFoldDB" id="A4BA54"/>
<dbReference type="PROSITE" id="PS50885">
    <property type="entry name" value="HAMP"/>
    <property type="match status" value="1"/>
</dbReference>
<dbReference type="FunFam" id="1.10.287.950:FF:000001">
    <property type="entry name" value="Methyl-accepting chemotaxis sensory transducer"/>
    <property type="match status" value="1"/>
</dbReference>
<evidence type="ECO:0000256" key="9">
    <source>
        <dbReference type="PROSITE-ProRule" id="PRU00284"/>
    </source>
</evidence>
<keyword evidence="3" id="KW-0145">Chemotaxis</keyword>
<comment type="similarity">
    <text evidence="8">Belongs to the methyl-accepting chemotaxis (MCP) protein family.</text>
</comment>
<keyword evidence="4 10" id="KW-0812">Transmembrane</keyword>
<evidence type="ECO:0000259" key="12">
    <source>
        <dbReference type="PROSITE" id="PS50885"/>
    </source>
</evidence>
<dbReference type="Pfam" id="PF02743">
    <property type="entry name" value="dCache_1"/>
    <property type="match status" value="1"/>
</dbReference>
<keyword evidence="6 10" id="KW-0472">Membrane</keyword>
<dbReference type="InterPro" id="IPR033479">
    <property type="entry name" value="dCache_1"/>
</dbReference>
<gene>
    <name evidence="13" type="ORF">MED297_09881</name>
</gene>
<evidence type="ECO:0000256" key="5">
    <source>
        <dbReference type="ARBA" id="ARBA00022989"/>
    </source>
</evidence>
<dbReference type="Proteomes" id="UP000005953">
    <property type="component" value="Unassembled WGS sequence"/>
</dbReference>
<dbReference type="PROSITE" id="PS50111">
    <property type="entry name" value="CHEMOTAXIS_TRANSDUC_2"/>
    <property type="match status" value="1"/>
</dbReference>
<evidence type="ECO:0000256" key="1">
    <source>
        <dbReference type="ARBA" id="ARBA00004651"/>
    </source>
</evidence>
<evidence type="ECO:0000256" key="7">
    <source>
        <dbReference type="ARBA" id="ARBA00023224"/>
    </source>
</evidence>
<comment type="subcellular location">
    <subcellularLocation>
        <location evidence="1">Cell membrane</location>
        <topology evidence="1">Multi-pass membrane protein</topology>
    </subcellularLocation>
</comment>
<keyword evidence="7 9" id="KW-0807">Transducer</keyword>
<evidence type="ECO:0000256" key="3">
    <source>
        <dbReference type="ARBA" id="ARBA00022500"/>
    </source>
</evidence>
<feature type="domain" description="HAMP" evidence="12">
    <location>
        <begin position="323"/>
        <end position="377"/>
    </location>
</feature>
<protein>
    <submittedName>
        <fullName evidence="13">Methyl-accepting chemotaxis protein</fullName>
    </submittedName>
</protein>
<keyword evidence="5 10" id="KW-1133">Transmembrane helix</keyword>